<proteinExistence type="predicted"/>
<name>A0AA39MGX3_9AGAR</name>
<organism evidence="2 3">
    <name type="scientific">Armillaria borealis</name>
    <dbReference type="NCBI Taxonomy" id="47425"/>
    <lineage>
        <taxon>Eukaryota</taxon>
        <taxon>Fungi</taxon>
        <taxon>Dikarya</taxon>
        <taxon>Basidiomycota</taxon>
        <taxon>Agaricomycotina</taxon>
        <taxon>Agaricomycetes</taxon>
        <taxon>Agaricomycetidae</taxon>
        <taxon>Agaricales</taxon>
        <taxon>Marasmiineae</taxon>
        <taxon>Physalacriaceae</taxon>
        <taxon>Armillaria</taxon>
    </lineage>
</organism>
<evidence type="ECO:0000313" key="2">
    <source>
        <dbReference type="EMBL" id="KAK0433309.1"/>
    </source>
</evidence>
<comment type="caution">
    <text evidence="2">The sequence shown here is derived from an EMBL/GenBank/DDBJ whole genome shotgun (WGS) entry which is preliminary data.</text>
</comment>
<dbReference type="EMBL" id="JAUEPT010000082">
    <property type="protein sequence ID" value="KAK0433309.1"/>
    <property type="molecule type" value="Genomic_DNA"/>
</dbReference>
<feature type="transmembrane region" description="Helical" evidence="1">
    <location>
        <begin position="177"/>
        <end position="198"/>
    </location>
</feature>
<accession>A0AA39MGX3</accession>
<dbReference type="Proteomes" id="UP001175226">
    <property type="component" value="Unassembled WGS sequence"/>
</dbReference>
<evidence type="ECO:0000313" key="3">
    <source>
        <dbReference type="Proteomes" id="UP001175226"/>
    </source>
</evidence>
<reference evidence="2" key="1">
    <citation type="submission" date="2023-06" db="EMBL/GenBank/DDBJ databases">
        <authorList>
            <consortium name="Lawrence Berkeley National Laboratory"/>
            <person name="Ahrendt S."/>
            <person name="Sahu N."/>
            <person name="Indic B."/>
            <person name="Wong-Bajracharya J."/>
            <person name="Merenyi Z."/>
            <person name="Ke H.-M."/>
            <person name="Monk M."/>
            <person name="Kocsube S."/>
            <person name="Drula E."/>
            <person name="Lipzen A."/>
            <person name="Balint B."/>
            <person name="Henrissat B."/>
            <person name="Andreopoulos B."/>
            <person name="Martin F.M."/>
            <person name="Harder C.B."/>
            <person name="Rigling D."/>
            <person name="Ford K.L."/>
            <person name="Foster G.D."/>
            <person name="Pangilinan J."/>
            <person name="Papanicolaou A."/>
            <person name="Barry K."/>
            <person name="LaButti K."/>
            <person name="Viragh M."/>
            <person name="Koriabine M."/>
            <person name="Yan M."/>
            <person name="Riley R."/>
            <person name="Champramary S."/>
            <person name="Plett K.L."/>
            <person name="Tsai I.J."/>
            <person name="Slot J."/>
            <person name="Sipos G."/>
            <person name="Plett J."/>
            <person name="Nagy L.G."/>
            <person name="Grigoriev I.V."/>
        </authorList>
    </citation>
    <scope>NUCLEOTIDE SEQUENCE</scope>
    <source>
        <strain evidence="2">FPL87.14</strain>
    </source>
</reference>
<keyword evidence="1" id="KW-0812">Transmembrane</keyword>
<dbReference type="AlphaFoldDB" id="A0AA39MGX3"/>
<protein>
    <submittedName>
        <fullName evidence="2">Uncharacterized protein</fullName>
    </submittedName>
</protein>
<keyword evidence="1" id="KW-1133">Transmembrane helix</keyword>
<evidence type="ECO:0000256" key="1">
    <source>
        <dbReference type="SAM" id="Phobius"/>
    </source>
</evidence>
<keyword evidence="1" id="KW-0472">Membrane</keyword>
<keyword evidence="3" id="KW-1185">Reference proteome</keyword>
<sequence>MSNTDARYNGAVGFLRSPHKFDSLTVKRSGDRYPERVTIVIPFVWYFNLTTAASLNIQWFCFTIIHLLTLKIGITHPPYSYTTERIRLRVTIIEIMECRLFYQAGNNQLRVTTVSSSYSISHDNDRSEGIRRVFYDQEAADFPAAPWAIMVNFFNPDLVGQIPTDYQGPSSSFGRPVFFHSITVGVVTLSFIAVIIIAPPLTTQPLLYSAKIQGTPPSSPLS</sequence>
<gene>
    <name evidence="2" type="ORF">EV421DRAFT_1910158</name>
</gene>